<protein>
    <recommendedName>
        <fullName evidence="2">Maturation</fullName>
    </recommendedName>
</protein>
<evidence type="ECO:0008006" key="2">
    <source>
        <dbReference type="Google" id="ProtNLM"/>
    </source>
</evidence>
<name>A0A514D517_9VIRU</name>
<dbReference type="EMBL" id="MN034292">
    <property type="protein sequence ID" value="QDH88710.1"/>
    <property type="molecule type" value="Genomic_RNA"/>
</dbReference>
<sequence>GGLSAQCSILPLSYLGGGSQNKLGWTDGALMPLSVTTRKRVLGPYKIGSSRRFSQSVIPKGAPGSCPAFPKGVWTAVPWPSLKGTQVTVSQGNRWRTRKAGSHDDIGGDFFTQKKFYVGNPQRVKIQCGSFDFNQCRRDDTFFEGDILPCSPSQFSFPPASNSSDAQLNVLGAKAVGLAMPTPVVTDLSVTLAEGLQNIPKIGADVLKGGIQTAKNAGSDFLNLEFGWKPLIADLSKTFGAMETFEDQILQWNRDVNKSVRRKTTLPSVTSTELIGAGTFVPFGGNDTTLDSQLLARKFGAVVIRRELTRRTWFSGEFVYKVGIEIDTSTSGFSGLMAKARNLSRVLKTDITPDTLWNLAPWSWAIDWFSSAGDVIANAENFTKYGLVMRYGYLMEHTIVKDTYSRVLPEDSFTGVNRFPVTSSFSLITETKTRRRANPFGFGVSWSGLSPHQLSIAAALGVSRG</sequence>
<feature type="non-terminal residue" evidence="1">
    <location>
        <position position="1"/>
    </location>
</feature>
<accession>A0A514D517</accession>
<proteinExistence type="predicted"/>
<evidence type="ECO:0000313" key="1">
    <source>
        <dbReference type="EMBL" id="QDH88710.1"/>
    </source>
</evidence>
<organism evidence="1">
    <name type="scientific">Leviviridae sp</name>
    <dbReference type="NCBI Taxonomy" id="2027243"/>
    <lineage>
        <taxon>Viruses</taxon>
        <taxon>Riboviria</taxon>
        <taxon>Orthornavirae</taxon>
        <taxon>Lenarviricota</taxon>
        <taxon>Leviviricetes</taxon>
        <taxon>Norzivirales</taxon>
        <taxon>Fiersviridae</taxon>
    </lineage>
</organism>
<gene>
    <name evidence="1" type="ORF">H2RhizoLitter49993_000005</name>
</gene>
<reference evidence="1" key="1">
    <citation type="submission" date="2019-05" db="EMBL/GenBank/DDBJ databases">
        <title>Metatranscriptomic reconstruction reveals RNA viruses with the potential to shape carbon cycling in soil.</title>
        <authorList>
            <person name="Starr E.P."/>
            <person name="Nuccio E."/>
            <person name="Pett-Ridge J."/>
            <person name="Banfield J.F."/>
            <person name="Firestone M.K."/>
        </authorList>
    </citation>
    <scope>NUCLEOTIDE SEQUENCE</scope>
    <source>
        <strain evidence="1">H2_Rhizo_Litter_49_scaffold_993</strain>
    </source>
</reference>